<evidence type="ECO:0000256" key="4">
    <source>
        <dbReference type="ARBA" id="ARBA00022519"/>
    </source>
</evidence>
<dbReference type="PANTHER" id="PTHR35011:SF2">
    <property type="entry name" value="2,3-DIKETO-L-GULONATE TRAP TRANSPORTER SMALL PERMEASE PROTEIN YIAM"/>
    <property type="match status" value="1"/>
</dbReference>
<evidence type="ECO:0000313" key="12">
    <source>
        <dbReference type="Proteomes" id="UP001589833"/>
    </source>
</evidence>
<keyword evidence="7 9" id="KW-0472">Membrane</keyword>
<keyword evidence="3" id="KW-1003">Cell membrane</keyword>
<evidence type="ECO:0000256" key="9">
    <source>
        <dbReference type="SAM" id="Phobius"/>
    </source>
</evidence>
<proteinExistence type="inferred from homology"/>
<dbReference type="InterPro" id="IPR007387">
    <property type="entry name" value="TRAP_DctQ"/>
</dbReference>
<keyword evidence="2" id="KW-0813">Transport</keyword>
<dbReference type="InterPro" id="IPR055348">
    <property type="entry name" value="DctQ"/>
</dbReference>
<feature type="transmembrane region" description="Helical" evidence="9">
    <location>
        <begin position="44"/>
        <end position="61"/>
    </location>
</feature>
<evidence type="ECO:0000256" key="5">
    <source>
        <dbReference type="ARBA" id="ARBA00022692"/>
    </source>
</evidence>
<feature type="domain" description="Tripartite ATP-independent periplasmic transporters DctQ component" evidence="10">
    <location>
        <begin position="20"/>
        <end position="150"/>
    </location>
</feature>
<comment type="caution">
    <text evidence="11">The sequence shown here is derived from an EMBL/GenBank/DDBJ whole genome shotgun (WGS) entry which is preliminary data.</text>
</comment>
<feature type="transmembrane region" description="Helical" evidence="9">
    <location>
        <begin position="121"/>
        <end position="141"/>
    </location>
</feature>
<keyword evidence="5 9" id="KW-0812">Transmembrane</keyword>
<name>A0ABV6NN33_9BACI</name>
<evidence type="ECO:0000256" key="6">
    <source>
        <dbReference type="ARBA" id="ARBA00022989"/>
    </source>
</evidence>
<comment type="similarity">
    <text evidence="8">Belongs to the TRAP transporter small permease family.</text>
</comment>
<dbReference type="Proteomes" id="UP001589833">
    <property type="component" value="Unassembled WGS sequence"/>
</dbReference>
<evidence type="ECO:0000256" key="7">
    <source>
        <dbReference type="ARBA" id="ARBA00023136"/>
    </source>
</evidence>
<evidence type="ECO:0000313" key="11">
    <source>
        <dbReference type="EMBL" id="MFC0561667.1"/>
    </source>
</evidence>
<comment type="subcellular location">
    <subcellularLocation>
        <location evidence="1">Cell inner membrane</location>
        <topology evidence="1">Multi-pass membrane protein</topology>
    </subcellularLocation>
</comment>
<dbReference type="EMBL" id="JBHLTR010000078">
    <property type="protein sequence ID" value="MFC0561667.1"/>
    <property type="molecule type" value="Genomic_DNA"/>
</dbReference>
<evidence type="ECO:0000256" key="3">
    <source>
        <dbReference type="ARBA" id="ARBA00022475"/>
    </source>
</evidence>
<evidence type="ECO:0000256" key="8">
    <source>
        <dbReference type="ARBA" id="ARBA00038436"/>
    </source>
</evidence>
<sequence>MKKWFNWIDDGIATFALSAIILLTGTNVFSRYVLNKPLPWVEEIAIGLFVWLVYIGISSAMKRDSHVGVDYFVNKLPRPLRMISIIVRAAAIYYVLFYIFIYLGLDFTLQASSKVTPILGLSYQMINIAVPIAGVFTAIYFTQSLIRSLRLEFKEEGGS</sequence>
<keyword evidence="6 9" id="KW-1133">Transmembrane helix</keyword>
<evidence type="ECO:0000256" key="1">
    <source>
        <dbReference type="ARBA" id="ARBA00004429"/>
    </source>
</evidence>
<keyword evidence="12" id="KW-1185">Reference proteome</keyword>
<evidence type="ECO:0000259" key="10">
    <source>
        <dbReference type="Pfam" id="PF04290"/>
    </source>
</evidence>
<gene>
    <name evidence="11" type="ORF">ACFFH4_22545</name>
</gene>
<evidence type="ECO:0000256" key="2">
    <source>
        <dbReference type="ARBA" id="ARBA00022448"/>
    </source>
</evidence>
<protein>
    <submittedName>
        <fullName evidence="11">TRAP transporter small permease</fullName>
    </submittedName>
</protein>
<dbReference type="Pfam" id="PF04290">
    <property type="entry name" value="DctQ"/>
    <property type="match status" value="1"/>
</dbReference>
<organism evidence="11 12">
    <name type="scientific">Halalkalibacter alkalisediminis</name>
    <dbReference type="NCBI Taxonomy" id="935616"/>
    <lineage>
        <taxon>Bacteria</taxon>
        <taxon>Bacillati</taxon>
        <taxon>Bacillota</taxon>
        <taxon>Bacilli</taxon>
        <taxon>Bacillales</taxon>
        <taxon>Bacillaceae</taxon>
        <taxon>Halalkalibacter</taxon>
    </lineage>
</organism>
<feature type="transmembrane region" description="Helical" evidence="9">
    <location>
        <begin position="12"/>
        <end position="32"/>
    </location>
</feature>
<keyword evidence="4" id="KW-0997">Cell inner membrane</keyword>
<feature type="transmembrane region" description="Helical" evidence="9">
    <location>
        <begin position="82"/>
        <end position="101"/>
    </location>
</feature>
<accession>A0ABV6NN33</accession>
<reference evidence="11 12" key="1">
    <citation type="submission" date="2024-09" db="EMBL/GenBank/DDBJ databases">
        <authorList>
            <person name="Sun Q."/>
            <person name="Mori K."/>
        </authorList>
    </citation>
    <scope>NUCLEOTIDE SEQUENCE [LARGE SCALE GENOMIC DNA]</scope>
    <source>
        <strain evidence="11 12">NCAIM B.02301</strain>
    </source>
</reference>
<dbReference type="PANTHER" id="PTHR35011">
    <property type="entry name" value="2,3-DIKETO-L-GULONATE TRAP TRANSPORTER SMALL PERMEASE PROTEIN YIAM"/>
    <property type="match status" value="1"/>
</dbReference>